<feature type="coiled-coil region" evidence="1">
    <location>
        <begin position="353"/>
        <end position="401"/>
    </location>
</feature>
<evidence type="ECO:0000313" key="3">
    <source>
        <dbReference type="EMBL" id="SVB81041.1"/>
    </source>
</evidence>
<dbReference type="PROSITE" id="PS51688">
    <property type="entry name" value="ICA"/>
    <property type="match status" value="1"/>
</dbReference>
<feature type="domain" description="Peptidase S74" evidence="2">
    <location>
        <begin position="176"/>
        <end position="367"/>
    </location>
</feature>
<dbReference type="EMBL" id="UINC01058596">
    <property type="protein sequence ID" value="SVB81041.1"/>
    <property type="molecule type" value="Genomic_DNA"/>
</dbReference>
<evidence type="ECO:0000259" key="2">
    <source>
        <dbReference type="PROSITE" id="PS51688"/>
    </source>
</evidence>
<dbReference type="InterPro" id="IPR030392">
    <property type="entry name" value="S74_ICA"/>
</dbReference>
<proteinExistence type="predicted"/>
<gene>
    <name evidence="3" type="ORF">METZ01_LOCUS233895</name>
</gene>
<organism evidence="3">
    <name type="scientific">marine metagenome</name>
    <dbReference type="NCBI Taxonomy" id="408172"/>
    <lineage>
        <taxon>unclassified sequences</taxon>
        <taxon>metagenomes</taxon>
        <taxon>ecological metagenomes</taxon>
    </lineage>
</organism>
<keyword evidence="1" id="KW-0175">Coiled coil</keyword>
<sequence>GGDLLRVSRSGDSALLEIGYNGQGSNSVQTTTATIKFGSAAGDANYEHCVIENREWSASEKRELLLFSGNDADDRIRLFASGDMLFDTSASNTTTRTNVSTRMIIKRSGYVGIGNTNPTFKCHISGSGGVHSAVLRAYHHANDQWRQHNQTWSTSGHAIGLKVDEGIIAQRIYVMSDSRIKKDIVDVSDDQALIKLRQLQPKKYKYIDSEFGDQEVYGFIAQEVKAVLPTSVTIEEAYLPDMLISATITSIQTETETEIESCILTTQADNQLQVNDVISCRDSKYNTINNIKVLEVIDSKTFKINKIFTAEESTFEDEDGFQEQNVIYIYGKKVDDFHNLNKSAIWTVTTAALQEVDRQLQAEKVKVVTLETENTDLKNKVENLETKMSSLEEELATIKAHLGL</sequence>
<dbReference type="Pfam" id="PF13884">
    <property type="entry name" value="Peptidase_S74"/>
    <property type="match status" value="1"/>
</dbReference>
<evidence type="ECO:0000256" key="1">
    <source>
        <dbReference type="SAM" id="Coils"/>
    </source>
</evidence>
<dbReference type="AlphaFoldDB" id="A0A382H3M3"/>
<reference evidence="3" key="1">
    <citation type="submission" date="2018-05" db="EMBL/GenBank/DDBJ databases">
        <authorList>
            <person name="Lanie J.A."/>
            <person name="Ng W.-L."/>
            <person name="Kazmierczak K.M."/>
            <person name="Andrzejewski T.M."/>
            <person name="Davidsen T.M."/>
            <person name="Wayne K.J."/>
            <person name="Tettelin H."/>
            <person name="Glass J.I."/>
            <person name="Rusch D."/>
            <person name="Podicherti R."/>
            <person name="Tsui H.-C.T."/>
            <person name="Winkler M.E."/>
        </authorList>
    </citation>
    <scope>NUCLEOTIDE SEQUENCE</scope>
</reference>
<protein>
    <recommendedName>
        <fullName evidence="2">Peptidase S74 domain-containing protein</fullName>
    </recommendedName>
</protein>
<accession>A0A382H3M3</accession>
<feature type="non-terminal residue" evidence="3">
    <location>
        <position position="1"/>
    </location>
</feature>
<name>A0A382H3M3_9ZZZZ</name>